<reference evidence="1" key="2">
    <citation type="submission" date="2021-04" db="EMBL/GenBank/DDBJ databases">
        <authorList>
            <person name="Podell S."/>
        </authorList>
    </citation>
    <scope>NUCLEOTIDE SEQUENCE</scope>
    <source>
        <strain evidence="1">Hildebrandi</strain>
    </source>
</reference>
<dbReference type="AlphaFoldDB" id="A0A9K3L4B7"/>
<gene>
    <name evidence="1" type="ORF">IV203_004588</name>
</gene>
<evidence type="ECO:0000313" key="1">
    <source>
        <dbReference type="EMBL" id="KAG7355232.1"/>
    </source>
</evidence>
<dbReference type="EMBL" id="JAGRRH010000016">
    <property type="protein sequence ID" value="KAG7355232.1"/>
    <property type="molecule type" value="Genomic_DNA"/>
</dbReference>
<proteinExistence type="predicted"/>
<reference evidence="1" key="1">
    <citation type="journal article" date="2021" name="Sci. Rep.">
        <title>Diploid genomic architecture of Nitzschia inconspicua, an elite biomass production diatom.</title>
        <authorList>
            <person name="Oliver A."/>
            <person name="Podell S."/>
            <person name="Pinowska A."/>
            <person name="Traller J.C."/>
            <person name="Smith S.R."/>
            <person name="McClure R."/>
            <person name="Beliaev A."/>
            <person name="Bohutskyi P."/>
            <person name="Hill E.A."/>
            <person name="Rabines A."/>
            <person name="Zheng H."/>
            <person name="Allen L.Z."/>
            <person name="Kuo A."/>
            <person name="Grigoriev I.V."/>
            <person name="Allen A.E."/>
            <person name="Hazlebeck D."/>
            <person name="Allen E.E."/>
        </authorList>
    </citation>
    <scope>NUCLEOTIDE SEQUENCE</scope>
    <source>
        <strain evidence="1">Hildebrandi</strain>
    </source>
</reference>
<sequence>MVRQYCYKLSTSDLSVLTASTEATDASAYRNCARDDENDNDGDCISVISSLSDTFTGSSRAVDRKVSFGYVEVREYSRIPGDHPETAIGVPLAIDWAFKPKPILSVDRFDKERRSRSKPVRLGAITRKKLLMEEFQIPIWEIRMAEKACEKYRKQLKTMKEKADQGELIEANKPRKFLRGWNKGIMKRCGLKPKVEQPTPLAVTCT</sequence>
<keyword evidence="2" id="KW-1185">Reference proteome</keyword>
<dbReference type="Proteomes" id="UP000693970">
    <property type="component" value="Unassembled WGS sequence"/>
</dbReference>
<name>A0A9K3L4B7_9STRA</name>
<evidence type="ECO:0000313" key="2">
    <source>
        <dbReference type="Proteomes" id="UP000693970"/>
    </source>
</evidence>
<protein>
    <submittedName>
        <fullName evidence="1">Uncharacterized protein</fullName>
    </submittedName>
</protein>
<accession>A0A9K3L4B7</accession>
<organism evidence="1 2">
    <name type="scientific">Nitzschia inconspicua</name>
    <dbReference type="NCBI Taxonomy" id="303405"/>
    <lineage>
        <taxon>Eukaryota</taxon>
        <taxon>Sar</taxon>
        <taxon>Stramenopiles</taxon>
        <taxon>Ochrophyta</taxon>
        <taxon>Bacillariophyta</taxon>
        <taxon>Bacillariophyceae</taxon>
        <taxon>Bacillariophycidae</taxon>
        <taxon>Bacillariales</taxon>
        <taxon>Bacillariaceae</taxon>
        <taxon>Nitzschia</taxon>
    </lineage>
</organism>
<dbReference type="OrthoDB" id="45439at2759"/>
<comment type="caution">
    <text evidence="1">The sequence shown here is derived from an EMBL/GenBank/DDBJ whole genome shotgun (WGS) entry which is preliminary data.</text>
</comment>